<keyword evidence="6 10" id="KW-0418">Kinase</keyword>
<dbReference type="InterPro" id="IPR011989">
    <property type="entry name" value="ARM-like"/>
</dbReference>
<evidence type="ECO:0000256" key="3">
    <source>
        <dbReference type="ARBA" id="ARBA00022679"/>
    </source>
</evidence>
<dbReference type="GO" id="GO:0005737">
    <property type="term" value="C:cytoplasm"/>
    <property type="evidence" value="ECO:0007669"/>
    <property type="project" value="TreeGrafter"/>
</dbReference>
<dbReference type="EMBL" id="CAFZ01000315">
    <property type="protein sequence ID" value="CCA74459.1"/>
    <property type="molecule type" value="Genomic_DNA"/>
</dbReference>
<dbReference type="Proteomes" id="UP000007148">
    <property type="component" value="Unassembled WGS sequence"/>
</dbReference>
<evidence type="ECO:0000259" key="13">
    <source>
        <dbReference type="PROSITE" id="PS51189"/>
    </source>
</evidence>
<evidence type="ECO:0000259" key="14">
    <source>
        <dbReference type="PROSITE" id="PS51190"/>
    </source>
</evidence>
<keyword evidence="16" id="KW-1185">Reference proteome</keyword>
<dbReference type="PROSITE" id="PS51190">
    <property type="entry name" value="FATC"/>
    <property type="match status" value="1"/>
</dbReference>
<dbReference type="OrthoDB" id="381190at2759"/>
<keyword evidence="4" id="KW-0677">Repeat</keyword>
<evidence type="ECO:0000256" key="2">
    <source>
        <dbReference type="ARBA" id="ARBA00022527"/>
    </source>
</evidence>
<dbReference type="SMART" id="SM00146">
    <property type="entry name" value="PI3Kc"/>
    <property type="match status" value="1"/>
</dbReference>
<dbReference type="GO" id="GO:0004674">
    <property type="term" value="F:protein serine/threonine kinase activity"/>
    <property type="evidence" value="ECO:0007669"/>
    <property type="project" value="UniProtKB-KW"/>
</dbReference>
<dbReference type="InterPro" id="IPR000403">
    <property type="entry name" value="PI3/4_kinase_cat_dom"/>
</dbReference>
<feature type="region of interest" description="Disordered" evidence="11">
    <location>
        <begin position="351"/>
        <end position="370"/>
    </location>
</feature>
<evidence type="ECO:0000256" key="7">
    <source>
        <dbReference type="ARBA" id="ARBA00022840"/>
    </source>
</evidence>
<dbReference type="GO" id="GO:0005524">
    <property type="term" value="F:ATP binding"/>
    <property type="evidence" value="ECO:0007669"/>
    <property type="project" value="UniProtKB-KW"/>
</dbReference>
<dbReference type="GO" id="GO:0005634">
    <property type="term" value="C:nucleus"/>
    <property type="evidence" value="ECO:0007669"/>
    <property type="project" value="TreeGrafter"/>
</dbReference>
<accession>G4TT16</accession>
<dbReference type="EC" id="2.7.11.1" evidence="10"/>
<evidence type="ECO:0000259" key="12">
    <source>
        <dbReference type="PROSITE" id="PS50290"/>
    </source>
</evidence>
<dbReference type="SMART" id="SM01346">
    <property type="entry name" value="DUF3385"/>
    <property type="match status" value="1"/>
</dbReference>
<keyword evidence="2 10" id="KW-0723">Serine/threonine-protein kinase</keyword>
<feature type="domain" description="PI3K/PI4K catalytic" evidence="12">
    <location>
        <begin position="2366"/>
        <end position="2680"/>
    </location>
</feature>
<evidence type="ECO:0000256" key="4">
    <source>
        <dbReference type="ARBA" id="ARBA00022737"/>
    </source>
</evidence>
<comment type="similarity">
    <text evidence="1 10">Belongs to the PI3/PI4-kinase family.</text>
</comment>
<dbReference type="FunFam" id="1.20.120.150:FF:000001">
    <property type="entry name" value="Serine/threonine-protein kinase TOR"/>
    <property type="match status" value="1"/>
</dbReference>
<keyword evidence="7 10" id="KW-0067">ATP-binding</keyword>
<keyword evidence="3 10" id="KW-0808">Transferase</keyword>
<dbReference type="GO" id="GO:0031931">
    <property type="term" value="C:TORC1 complex"/>
    <property type="evidence" value="ECO:0007669"/>
    <property type="project" value="TreeGrafter"/>
</dbReference>
<dbReference type="Pfam" id="PF02260">
    <property type="entry name" value="FATC"/>
    <property type="match status" value="1"/>
</dbReference>
<comment type="caution">
    <text evidence="15">The sequence shown here is derived from an EMBL/GenBank/DDBJ whole genome shotgun (WGS) entry which is preliminary data.</text>
</comment>
<dbReference type="GO" id="GO:0038202">
    <property type="term" value="P:TORC1 signaling"/>
    <property type="evidence" value="ECO:0007669"/>
    <property type="project" value="TreeGrafter"/>
</dbReference>
<dbReference type="PANTHER" id="PTHR11139">
    <property type="entry name" value="ATAXIA TELANGIECTASIA MUTATED ATM -RELATED"/>
    <property type="match status" value="1"/>
</dbReference>
<dbReference type="Pfam" id="PF00454">
    <property type="entry name" value="PI3_PI4_kinase"/>
    <property type="match status" value="1"/>
</dbReference>
<feature type="compositionally biased region" description="Polar residues" evidence="11">
    <location>
        <begin position="351"/>
        <end position="361"/>
    </location>
</feature>
<dbReference type="InterPro" id="IPR003152">
    <property type="entry name" value="FATC_dom"/>
</dbReference>
<dbReference type="GO" id="GO:0044877">
    <property type="term" value="F:protein-containing complex binding"/>
    <property type="evidence" value="ECO:0007669"/>
    <property type="project" value="InterPro"/>
</dbReference>
<dbReference type="InterPro" id="IPR014009">
    <property type="entry name" value="PIK_FAT"/>
</dbReference>
<dbReference type="InterPro" id="IPR018936">
    <property type="entry name" value="PI3/4_kinase_CS"/>
</dbReference>
<dbReference type="InterPro" id="IPR016024">
    <property type="entry name" value="ARM-type_fold"/>
</dbReference>
<dbReference type="InterPro" id="IPR036940">
    <property type="entry name" value="PI3/4_kinase_cat_sf"/>
</dbReference>
<evidence type="ECO:0000256" key="1">
    <source>
        <dbReference type="ARBA" id="ARBA00011031"/>
    </source>
</evidence>
<dbReference type="SMART" id="SM01345">
    <property type="entry name" value="Rapamycin_bind"/>
    <property type="match status" value="1"/>
</dbReference>
<evidence type="ECO:0000256" key="5">
    <source>
        <dbReference type="ARBA" id="ARBA00022741"/>
    </source>
</evidence>
<feature type="domain" description="FATC" evidence="14">
    <location>
        <begin position="2730"/>
        <end position="2762"/>
    </location>
</feature>
<dbReference type="Gene3D" id="1.20.120.150">
    <property type="entry name" value="FKBP12-rapamycin binding domain"/>
    <property type="match status" value="1"/>
</dbReference>
<dbReference type="Pfam" id="PF02259">
    <property type="entry name" value="FAT"/>
    <property type="match status" value="1"/>
</dbReference>
<dbReference type="InterPro" id="IPR011009">
    <property type="entry name" value="Kinase-like_dom_sf"/>
</dbReference>
<evidence type="ECO:0000256" key="10">
    <source>
        <dbReference type="RuleBase" id="RU364109"/>
    </source>
</evidence>
<dbReference type="CDD" id="cd05169">
    <property type="entry name" value="PIKKc_TOR"/>
    <property type="match status" value="1"/>
</dbReference>
<feature type="compositionally biased region" description="Polar residues" evidence="11">
    <location>
        <begin position="31"/>
        <end position="42"/>
    </location>
</feature>
<feature type="region of interest" description="Disordered" evidence="11">
    <location>
        <begin position="407"/>
        <end position="458"/>
    </location>
</feature>
<protein>
    <recommendedName>
        <fullName evidence="10">Serine/threonine-protein kinase TOR</fullName>
        <ecNumber evidence="10">2.7.11.1</ecNumber>
    </recommendedName>
</protein>
<dbReference type="Pfam" id="PF11865">
    <property type="entry name" value="mTOR_dom"/>
    <property type="match status" value="1"/>
</dbReference>
<dbReference type="FunFam" id="3.30.1010.10:FF:000006">
    <property type="entry name" value="Serine/threonine-protein kinase TOR"/>
    <property type="match status" value="1"/>
</dbReference>
<feature type="region of interest" description="Disordered" evidence="11">
    <location>
        <begin position="2647"/>
        <end position="2671"/>
    </location>
</feature>
<dbReference type="Gene3D" id="3.30.1010.10">
    <property type="entry name" value="Phosphatidylinositol 3-kinase Catalytic Subunit, Chain A, domain 4"/>
    <property type="match status" value="1"/>
</dbReference>
<dbReference type="InParanoid" id="G4TT16"/>
<dbReference type="Gene3D" id="1.10.1070.11">
    <property type="entry name" value="Phosphatidylinositol 3-/4-kinase, catalytic domain"/>
    <property type="match status" value="1"/>
</dbReference>
<feature type="compositionally biased region" description="Basic and acidic residues" evidence="11">
    <location>
        <begin position="407"/>
        <end position="418"/>
    </location>
</feature>
<dbReference type="GO" id="GO:0106310">
    <property type="term" value="F:protein serine kinase activity"/>
    <property type="evidence" value="ECO:0007669"/>
    <property type="project" value="RHEA"/>
</dbReference>
<dbReference type="FunFam" id="1.10.1070.11:FF:000029">
    <property type="entry name" value="Serine/threonine-protein kinase TOR"/>
    <property type="match status" value="1"/>
</dbReference>
<dbReference type="InterPro" id="IPR050517">
    <property type="entry name" value="DDR_Repair_Kinase"/>
</dbReference>
<proteinExistence type="inferred from homology"/>
<gene>
    <name evidence="15" type="ORF">PIIN_08412</name>
</gene>
<feature type="domain" description="FAT" evidence="13">
    <location>
        <begin position="1648"/>
        <end position="2192"/>
    </location>
</feature>
<name>G4TT16_SERID</name>
<dbReference type="SUPFAM" id="SSF48371">
    <property type="entry name" value="ARM repeat"/>
    <property type="match status" value="2"/>
</dbReference>
<dbReference type="InterPro" id="IPR026683">
    <property type="entry name" value="TOR_cat"/>
</dbReference>
<evidence type="ECO:0000313" key="16">
    <source>
        <dbReference type="Proteomes" id="UP000007148"/>
    </source>
</evidence>
<evidence type="ECO:0000313" key="15">
    <source>
        <dbReference type="EMBL" id="CCA74459.1"/>
    </source>
</evidence>
<organism evidence="15 16">
    <name type="scientific">Serendipita indica (strain DSM 11827)</name>
    <name type="common">Root endophyte fungus</name>
    <name type="synonym">Piriformospora indica</name>
    <dbReference type="NCBI Taxonomy" id="1109443"/>
    <lineage>
        <taxon>Eukaryota</taxon>
        <taxon>Fungi</taxon>
        <taxon>Dikarya</taxon>
        <taxon>Basidiomycota</taxon>
        <taxon>Agaricomycotina</taxon>
        <taxon>Agaricomycetes</taxon>
        <taxon>Sebacinales</taxon>
        <taxon>Serendipitaceae</taxon>
        <taxon>Serendipita</taxon>
    </lineage>
</organism>
<sequence length="2762" mass="306792">MSDTAQEKLVGIAAIDKLLLSPSDDAHPTTAPASHTSNPSATSNKNFLYRLQRYLKNLLPDPNLSVMAAASQTYGAILRVGGQVVADNVMEFEIQHAVNLMKEKEGEWSGTANRDLTIARQSQQTATTATPGKPTPPKPVKEKILASHARIAGVLILVQIATHAPHIYYQHVSLILGYIMPALRDPSRFLVNTSNPSNPLMALLGSSSGIAAQPQSAAVAGDGVGWDKDGKSTVEARDVVRRLAAKLFGVTLAVIEEREPGIDHSVSPEASITPSFPASLSKSAARIERTSTLSTIYHAPQSGSANGGHIGFSTHVPTNKPLVKLVTAASNDIANYISSVLQYSEPVSTHNAKTTSASQSDSSKKHGFSGPGDVNRAFGALLIYRELFESGLASLAGVFASLPSSRSRIERSRYHDSPSKTPQLLTKGGAYDHSLHPSASTSSAFDPPPPFSGPMSMTSSRSVKAHYFGSPQGAEPILPITQFSDKPMLYPQTFRAIFHLATAQPPQQSHSTSLLAVSTHSIANLLSPASPTSWGSTSIAASSVNATTASLSGASAGYGADWGTGIGWSSPLPQLNKTELEEQLRKEALSLLPVCAAYDTERFVSSGLFSATMMVILTSWGYKTGVSAKDNFEDRQQFEVLTSMIKGKVAMEKGDRSYLVRILGELTFALRNSSAMISYIKELGVILNGCLESRLPPPAPWRYNSYYSDTNMSLRHGPGRASTVKRSGTRGAPVPVSGKRASTAMEALAATTGKPESAVPAKGSGSSAASKQSKGLVIPKGCVSDEVLFEAIALISMALEVHATRVISGAGRSEDAEAQDDLVGPDDDTACQNALDKMFRYGLNPALALNLPLIARSVPVLLSAIQVHFLNEISMVLTGHGYHAPGAPMNDGSLTLDTGSPKQTIRTDINVSIIRLALGVLQTFDWRGKILTPLIQDGVLGYLDSRDREVRMEASLATCKLFMKDPIAHHTSTAAVEVTNQVVEKLIRVALSDPDPEIRSLVLSNLDESYDRHLAQVEHVRAISMAVNDEEPQARIHGVRIIGRLALRNPATVMPSLRVELLKLLTELEYSADSKAMLTAAEVLTSLLKCTDRLVKPYVPAILRVCLPKAKSSLSYVSRRMIQCIGLLAGIAGDDLISSLDEIMDLLVNTLQDPTASVIKKDIALVSLGQVCGNTANVVDPYVRYPQLMGIFRRFLRGDSSDKTKRKVLQVMGILGAVDPYLRRSIPEYDNQEKTPGAKALQQSVKTVGSQPEVFYQSVVIQSLLTILSDASLGANHPEVIDVLLAIFKTQGMKCVPFLPQIIPAFVTMCRSPSSRHQDFYLQQMSLIVQIIGGHIRNFMEDVFQLIADLWPNPVLHLPIVGLVESLATAMAAEFKKYLPVVVPQLLTVFTEPPSAERNQTEVRVFHTLLSFGSAIEDYTHLILPVILNTIESKTASPASRKAAVHTISGLTRRQLWMRLCALLLQMGSDFALFIPRIADCLQTFKIPAPKFDKLAGCLMKGEPLPQEIGADERWSRTGSTDPVASADLTRPTVNQIFLKHSWSTDTVVRQEDWQRWFKTLSLGLMRESTSQALRACVSLADTHEPLAKELFNAAFYSCWVELSDSNKASCSSPLPSRCRNTDIRLRLLSVAEFMEHEDKMLPIDTRLLGDIAAQTNALAKALHYKEQEFLSGVSNEVVEQLIGINAQLKQKDAALGLLFNEQLNRNVDRLLWYEQLGRWEQASILYKERRQLREDDQDALMGQMRCLHALSEWEALNANVETKWPTASLDYREELAPMAASSAWVLRKWDQMEDYVASMSAESTDRSFFKAILSVHNNQFDTAYNCISRARDALQTDLGIVEDYNRVYGTMVRIQLLSELEEIITYKKCADQPDKRQAIRKTWVKRLRGCQRDVDTWQRVLQLRSLVLSPSEDAPSYIKFANLCRKEGRWTLAESVIQHLLADQAKRDSSQRASPAVVFAHLRLIWDTGEKLESLGYLVNVCASLAHDIGLDDPRKIITGTVEEIDDVKRLLSRAYLKQGEWRQELQQEWTPELISEVMQCYHFATQLDPKWYKAWHTWALCNFEVINHLENVDDDRDEEIQRKSLLTHIIEALVGFFRSIALGGENPIQDSLRLLTLWFKFGADEEVSAVVAENFGSVSIDTWLEVIPQLIARIQTPSSVIRQHINSLLTQIGRVHPQALIYPLTVASKSNSSIRVKAANEIIDRLREHSPLLVEQALMVSHELIRVAILWHELWHEYLEEASRLYFTEKRPEAMIEHLEALHRRLDLGPETTREASFVQVHGKDLREAREACHRYLRLHETTDMDRAWDIYYAVFRRIEKQLPLLTTIDLQYVSPRLLSAENLELVVPGTYKSGKPMIRITRFVPKLSVIASKQRPRRLAIMGSDGKEYQFLLKGHEDLRQDERVMQVFSLVNTLLSADRQSFMRNLHIQGYAAIPLAPNVGLLQWVRHADTLHVLVSDYRAARKIHLQIEYRLMLQMAPDYVNLTMLQKLEVFKYALDNTTGQDLYRVLWLTSGDSEAWLERRSTYTRSLAVSSMVGHILGLGDRHPANLLLDQYTGKVIHIDFGDCFEIAMHREKFPERVPFRLTRMLVSAMEVSGIDGSFKVTSEITMNVLRHNREPLLAVLEAFIYDPLVSWRLTTETETRGRTQAATPAPNTAHAGATGGQAGAPQLEAAYTRHTGGPRRRVQLNEGLAFNEDMTEWRNARALEVYQRVQKKLTGRDFNPDEELTVEKQVEKLIRQATALENLCQAFPGWCPFW</sequence>
<dbReference type="STRING" id="1109443.G4TT16"/>
<dbReference type="InterPro" id="IPR024585">
    <property type="entry name" value="mTOR_dom"/>
</dbReference>
<feature type="region of interest" description="Disordered" evidence="11">
    <location>
        <begin position="23"/>
        <end position="42"/>
    </location>
</feature>
<dbReference type="InterPro" id="IPR009076">
    <property type="entry name" value="FRB_dom"/>
</dbReference>
<dbReference type="InterPro" id="IPR057564">
    <property type="entry name" value="HEAT_ATR"/>
</dbReference>
<dbReference type="Gene3D" id="1.25.10.10">
    <property type="entry name" value="Leucine-rich Repeat Variant"/>
    <property type="match status" value="2"/>
</dbReference>
<dbReference type="Pfam" id="PF23593">
    <property type="entry name" value="HEAT_ATR"/>
    <property type="match status" value="1"/>
</dbReference>
<feature type="compositionally biased region" description="Low complexity" evidence="11">
    <location>
        <begin position="2650"/>
        <end position="2664"/>
    </location>
</feature>
<comment type="catalytic activity">
    <reaction evidence="8 10">
        <text>L-threonyl-[protein] + ATP = O-phospho-L-threonyl-[protein] + ADP + H(+)</text>
        <dbReference type="Rhea" id="RHEA:46608"/>
        <dbReference type="Rhea" id="RHEA-COMP:11060"/>
        <dbReference type="Rhea" id="RHEA-COMP:11605"/>
        <dbReference type="ChEBI" id="CHEBI:15378"/>
        <dbReference type="ChEBI" id="CHEBI:30013"/>
        <dbReference type="ChEBI" id="CHEBI:30616"/>
        <dbReference type="ChEBI" id="CHEBI:61977"/>
        <dbReference type="ChEBI" id="CHEBI:456216"/>
        <dbReference type="EC" id="2.7.11.1"/>
    </reaction>
</comment>
<evidence type="ECO:0000256" key="9">
    <source>
        <dbReference type="ARBA" id="ARBA00048679"/>
    </source>
</evidence>
<dbReference type="PROSITE" id="PS50290">
    <property type="entry name" value="PI3_4_KINASE_3"/>
    <property type="match status" value="1"/>
</dbReference>
<evidence type="ECO:0000256" key="8">
    <source>
        <dbReference type="ARBA" id="ARBA00047899"/>
    </source>
</evidence>
<dbReference type="SUPFAM" id="SSF47212">
    <property type="entry name" value="FKBP12-rapamycin-binding domain of FKBP-rapamycin-associated protein (FRAP)"/>
    <property type="match status" value="1"/>
</dbReference>
<dbReference type="Pfam" id="PF08771">
    <property type="entry name" value="FRB_dom"/>
    <property type="match status" value="1"/>
</dbReference>
<dbReference type="eggNOG" id="KOG0891">
    <property type="taxonomic scope" value="Eukaryota"/>
</dbReference>
<dbReference type="GO" id="GO:0016242">
    <property type="term" value="P:negative regulation of macroautophagy"/>
    <property type="evidence" value="ECO:0007669"/>
    <property type="project" value="TreeGrafter"/>
</dbReference>
<dbReference type="PANTHER" id="PTHR11139:SF9">
    <property type="entry name" value="SERINE_THREONINE-PROTEIN KINASE MTOR"/>
    <property type="match status" value="1"/>
</dbReference>
<dbReference type="GO" id="GO:0031932">
    <property type="term" value="C:TORC2 complex"/>
    <property type="evidence" value="ECO:0007669"/>
    <property type="project" value="TreeGrafter"/>
</dbReference>
<dbReference type="SMART" id="SM01343">
    <property type="entry name" value="FATC"/>
    <property type="match status" value="1"/>
</dbReference>
<feature type="region of interest" description="Disordered" evidence="11">
    <location>
        <begin position="717"/>
        <end position="770"/>
    </location>
</feature>
<comment type="catalytic activity">
    <reaction evidence="9">
        <text>L-seryl-[protein] + ATP = O-phospho-L-seryl-[protein] + ADP + H(+)</text>
        <dbReference type="Rhea" id="RHEA:17989"/>
        <dbReference type="Rhea" id="RHEA-COMP:9863"/>
        <dbReference type="Rhea" id="RHEA-COMP:11604"/>
        <dbReference type="ChEBI" id="CHEBI:15378"/>
        <dbReference type="ChEBI" id="CHEBI:29999"/>
        <dbReference type="ChEBI" id="CHEBI:30616"/>
        <dbReference type="ChEBI" id="CHEBI:83421"/>
        <dbReference type="ChEBI" id="CHEBI:456216"/>
        <dbReference type="EC" id="2.7.11.1"/>
    </reaction>
</comment>
<dbReference type="HOGENOM" id="CLU_000178_7_1_1"/>
<dbReference type="InterPro" id="IPR036738">
    <property type="entry name" value="FRB_sf"/>
</dbReference>
<evidence type="ECO:0000256" key="11">
    <source>
        <dbReference type="SAM" id="MobiDB-lite"/>
    </source>
</evidence>
<reference evidence="15 16" key="1">
    <citation type="journal article" date="2011" name="PLoS Pathog.">
        <title>Endophytic Life Strategies Decoded by Genome and Transcriptome Analyses of the Mutualistic Root Symbiont Piriformospora indica.</title>
        <authorList>
            <person name="Zuccaro A."/>
            <person name="Lahrmann U."/>
            <person name="Guldener U."/>
            <person name="Langen G."/>
            <person name="Pfiffi S."/>
            <person name="Biedenkopf D."/>
            <person name="Wong P."/>
            <person name="Samans B."/>
            <person name="Grimm C."/>
            <person name="Basiewicz M."/>
            <person name="Murat C."/>
            <person name="Martin F."/>
            <person name="Kogel K.H."/>
        </authorList>
    </citation>
    <scope>NUCLEOTIDE SEQUENCE [LARGE SCALE GENOMIC DNA]</scope>
    <source>
        <strain evidence="15 16">DSM 11827</strain>
    </source>
</reference>
<evidence type="ECO:0000256" key="6">
    <source>
        <dbReference type="ARBA" id="ARBA00022777"/>
    </source>
</evidence>
<dbReference type="PROSITE" id="PS51189">
    <property type="entry name" value="FAT"/>
    <property type="match status" value="1"/>
</dbReference>
<dbReference type="InterPro" id="IPR003151">
    <property type="entry name" value="PIK-rel_kinase_FAT"/>
</dbReference>
<dbReference type="PROSITE" id="PS00915">
    <property type="entry name" value="PI3_4_KINASE_1"/>
    <property type="match status" value="1"/>
</dbReference>
<dbReference type="OMA" id="MWLRFVS"/>
<dbReference type="PROSITE" id="PS00916">
    <property type="entry name" value="PI3_4_KINASE_2"/>
    <property type="match status" value="1"/>
</dbReference>
<feature type="compositionally biased region" description="Low complexity" evidence="11">
    <location>
        <begin position="761"/>
        <end position="770"/>
    </location>
</feature>
<dbReference type="SUPFAM" id="SSF56112">
    <property type="entry name" value="Protein kinase-like (PK-like)"/>
    <property type="match status" value="1"/>
</dbReference>
<keyword evidence="5 10" id="KW-0547">Nucleotide-binding</keyword>